<name>A0A6N7QQZ8_9GAMM</name>
<keyword evidence="3 6" id="KW-0479">Metal-binding</keyword>
<evidence type="ECO:0000256" key="1">
    <source>
        <dbReference type="ARBA" id="ARBA00022448"/>
    </source>
</evidence>
<dbReference type="PANTHER" id="PTHR33751:SF9">
    <property type="entry name" value="CYTOCHROME C4"/>
    <property type="match status" value="1"/>
</dbReference>
<evidence type="ECO:0000256" key="7">
    <source>
        <dbReference type="SAM" id="SignalP"/>
    </source>
</evidence>
<evidence type="ECO:0000256" key="5">
    <source>
        <dbReference type="ARBA" id="ARBA00023004"/>
    </source>
</evidence>
<dbReference type="Pfam" id="PF00034">
    <property type="entry name" value="Cytochrom_C"/>
    <property type="match status" value="1"/>
</dbReference>
<evidence type="ECO:0000256" key="3">
    <source>
        <dbReference type="ARBA" id="ARBA00022723"/>
    </source>
</evidence>
<reference evidence="9 10" key="1">
    <citation type="submission" date="2019-11" db="EMBL/GenBank/DDBJ databases">
        <authorList>
            <person name="Zhang X.Y."/>
        </authorList>
    </citation>
    <scope>NUCLEOTIDE SEQUENCE [LARGE SCALE GENOMIC DNA]</scope>
    <source>
        <strain evidence="9 10">C176</strain>
    </source>
</reference>
<keyword evidence="2 6" id="KW-0349">Heme</keyword>
<sequence length="117" mass="12621">MNQRWFVGIAAMVGLAVGTAFAQPIGDVDAGRDKSQACIACHNANGVSDNPAWPILAGQHADYLVYALEAYRSGDRVNAIMNGQAQGLSDEDIRDLAAFYAAQDPALSIVRRERSRR</sequence>
<keyword evidence="4" id="KW-0249">Electron transport</keyword>
<keyword evidence="1" id="KW-0813">Transport</keyword>
<dbReference type="InterPro" id="IPR036909">
    <property type="entry name" value="Cyt_c-like_dom_sf"/>
</dbReference>
<evidence type="ECO:0000313" key="9">
    <source>
        <dbReference type="EMBL" id="MRH77823.1"/>
    </source>
</evidence>
<keyword evidence="5 6" id="KW-0408">Iron</keyword>
<organism evidence="9 10">
    <name type="scientific">Spiribacter salilacus</name>
    <dbReference type="NCBI Taxonomy" id="2664894"/>
    <lineage>
        <taxon>Bacteria</taxon>
        <taxon>Pseudomonadati</taxon>
        <taxon>Pseudomonadota</taxon>
        <taxon>Gammaproteobacteria</taxon>
        <taxon>Chromatiales</taxon>
        <taxon>Ectothiorhodospiraceae</taxon>
        <taxon>Spiribacter</taxon>
    </lineage>
</organism>
<keyword evidence="10" id="KW-1185">Reference proteome</keyword>
<dbReference type="SUPFAM" id="SSF46626">
    <property type="entry name" value="Cytochrome c"/>
    <property type="match status" value="1"/>
</dbReference>
<evidence type="ECO:0000259" key="8">
    <source>
        <dbReference type="PROSITE" id="PS51007"/>
    </source>
</evidence>
<comment type="caution">
    <text evidence="9">The sequence shown here is derived from an EMBL/GenBank/DDBJ whole genome shotgun (WGS) entry which is preliminary data.</text>
</comment>
<protein>
    <submittedName>
        <fullName evidence="9">Cytochrome c</fullName>
    </submittedName>
</protein>
<dbReference type="GO" id="GO:0046872">
    <property type="term" value="F:metal ion binding"/>
    <property type="evidence" value="ECO:0007669"/>
    <property type="project" value="UniProtKB-KW"/>
</dbReference>
<dbReference type="Proteomes" id="UP000433788">
    <property type="component" value="Unassembled WGS sequence"/>
</dbReference>
<evidence type="ECO:0000256" key="6">
    <source>
        <dbReference type="PROSITE-ProRule" id="PRU00433"/>
    </source>
</evidence>
<dbReference type="Gene3D" id="1.10.760.10">
    <property type="entry name" value="Cytochrome c-like domain"/>
    <property type="match status" value="1"/>
</dbReference>
<accession>A0A6N7QQZ8</accession>
<keyword evidence="7" id="KW-0732">Signal</keyword>
<dbReference type="AlphaFoldDB" id="A0A6N7QQZ8"/>
<dbReference type="EMBL" id="WJPP01000002">
    <property type="protein sequence ID" value="MRH77823.1"/>
    <property type="molecule type" value="Genomic_DNA"/>
</dbReference>
<evidence type="ECO:0000256" key="4">
    <source>
        <dbReference type="ARBA" id="ARBA00022982"/>
    </source>
</evidence>
<feature type="signal peptide" evidence="7">
    <location>
        <begin position="1"/>
        <end position="22"/>
    </location>
</feature>
<proteinExistence type="predicted"/>
<evidence type="ECO:0000256" key="2">
    <source>
        <dbReference type="ARBA" id="ARBA00022617"/>
    </source>
</evidence>
<gene>
    <name evidence="9" type="ORF">GH984_03815</name>
</gene>
<feature type="domain" description="Cytochrome c" evidence="8">
    <location>
        <begin position="26"/>
        <end position="104"/>
    </location>
</feature>
<dbReference type="PANTHER" id="PTHR33751">
    <property type="entry name" value="CBB3-TYPE CYTOCHROME C OXIDASE SUBUNIT FIXP"/>
    <property type="match status" value="1"/>
</dbReference>
<dbReference type="PROSITE" id="PS51007">
    <property type="entry name" value="CYTC"/>
    <property type="match status" value="1"/>
</dbReference>
<dbReference type="InterPro" id="IPR050597">
    <property type="entry name" value="Cytochrome_c_Oxidase_Subunit"/>
</dbReference>
<dbReference type="InterPro" id="IPR009056">
    <property type="entry name" value="Cyt_c-like_dom"/>
</dbReference>
<feature type="chain" id="PRO_5026703031" evidence="7">
    <location>
        <begin position="23"/>
        <end position="117"/>
    </location>
</feature>
<dbReference type="GO" id="GO:0009055">
    <property type="term" value="F:electron transfer activity"/>
    <property type="evidence" value="ECO:0007669"/>
    <property type="project" value="InterPro"/>
</dbReference>
<evidence type="ECO:0000313" key="10">
    <source>
        <dbReference type="Proteomes" id="UP000433788"/>
    </source>
</evidence>
<dbReference type="GO" id="GO:0020037">
    <property type="term" value="F:heme binding"/>
    <property type="evidence" value="ECO:0007669"/>
    <property type="project" value="InterPro"/>
</dbReference>